<name>A0A834XGZ2_9FABA</name>
<dbReference type="Proteomes" id="UP000634136">
    <property type="component" value="Unassembled WGS sequence"/>
</dbReference>
<proteinExistence type="predicted"/>
<evidence type="ECO:0000313" key="2">
    <source>
        <dbReference type="Proteomes" id="UP000634136"/>
    </source>
</evidence>
<dbReference type="AlphaFoldDB" id="A0A834XGZ2"/>
<protein>
    <submittedName>
        <fullName evidence="1">Uncharacterized protein</fullName>
    </submittedName>
</protein>
<accession>A0A834XGZ2</accession>
<sequence length="192" mass="21014">MLLSSGADAPLLEMHKTTVERQEQAFRYPLGVTQKSCELPMKMETLLFQKSLVEIYFQHQAKVVLFATMPKVKTFSAFFKRYRSCSAYLGLLAPQVIGAAIHPSATNSSFNPLKKTPSKQCSGQFFTLAALLANSIFLNNSEPVSLFRPVLLEVTSNVNAASCCVRASIRVSEVGGFCVSELVSEAGFSHHG</sequence>
<evidence type="ECO:0000313" key="1">
    <source>
        <dbReference type="EMBL" id="KAF7844413.1"/>
    </source>
</evidence>
<keyword evidence="2" id="KW-1185">Reference proteome</keyword>
<dbReference type="EMBL" id="JAAIUW010000001">
    <property type="protein sequence ID" value="KAF7844413.1"/>
    <property type="molecule type" value="Genomic_DNA"/>
</dbReference>
<gene>
    <name evidence="1" type="ORF">G2W53_001318</name>
</gene>
<organism evidence="1 2">
    <name type="scientific">Senna tora</name>
    <dbReference type="NCBI Taxonomy" id="362788"/>
    <lineage>
        <taxon>Eukaryota</taxon>
        <taxon>Viridiplantae</taxon>
        <taxon>Streptophyta</taxon>
        <taxon>Embryophyta</taxon>
        <taxon>Tracheophyta</taxon>
        <taxon>Spermatophyta</taxon>
        <taxon>Magnoliopsida</taxon>
        <taxon>eudicotyledons</taxon>
        <taxon>Gunneridae</taxon>
        <taxon>Pentapetalae</taxon>
        <taxon>rosids</taxon>
        <taxon>fabids</taxon>
        <taxon>Fabales</taxon>
        <taxon>Fabaceae</taxon>
        <taxon>Caesalpinioideae</taxon>
        <taxon>Cassia clade</taxon>
        <taxon>Senna</taxon>
    </lineage>
</organism>
<comment type="caution">
    <text evidence="1">The sequence shown here is derived from an EMBL/GenBank/DDBJ whole genome shotgun (WGS) entry which is preliminary data.</text>
</comment>
<reference evidence="1" key="1">
    <citation type="submission" date="2020-09" db="EMBL/GenBank/DDBJ databases">
        <title>Genome-Enabled Discovery of Anthraquinone Biosynthesis in Senna tora.</title>
        <authorList>
            <person name="Kang S.-H."/>
            <person name="Pandey R.P."/>
            <person name="Lee C.-M."/>
            <person name="Sim J.-S."/>
            <person name="Jeong J.-T."/>
            <person name="Choi B.-S."/>
            <person name="Jung M."/>
            <person name="Ginzburg D."/>
            <person name="Zhao K."/>
            <person name="Won S.Y."/>
            <person name="Oh T.-J."/>
            <person name="Yu Y."/>
            <person name="Kim N.-H."/>
            <person name="Lee O.R."/>
            <person name="Lee T.-H."/>
            <person name="Bashyal P."/>
            <person name="Kim T.-S."/>
            <person name="Lee W.-H."/>
            <person name="Kawkins C."/>
            <person name="Kim C.-K."/>
            <person name="Kim J.S."/>
            <person name="Ahn B.O."/>
            <person name="Rhee S.Y."/>
            <person name="Sohng J.K."/>
        </authorList>
    </citation>
    <scope>NUCLEOTIDE SEQUENCE</scope>
    <source>
        <tissue evidence="1">Leaf</tissue>
    </source>
</reference>